<dbReference type="CDD" id="cd24007">
    <property type="entry name" value="ASKHA_NBD_eukNAGK-like"/>
    <property type="match status" value="1"/>
</dbReference>
<dbReference type="PANTHER" id="PTHR43190:SF3">
    <property type="entry name" value="N-ACETYL-D-GLUCOSAMINE KINASE"/>
    <property type="match status" value="1"/>
</dbReference>
<dbReference type="Proteomes" id="UP000307169">
    <property type="component" value="Unassembled WGS sequence"/>
</dbReference>
<evidence type="ECO:0008006" key="6">
    <source>
        <dbReference type="Google" id="ProtNLM"/>
    </source>
</evidence>
<evidence type="ECO:0000313" key="2">
    <source>
        <dbReference type="EMBL" id="TIB81443.1"/>
    </source>
</evidence>
<dbReference type="EMBL" id="SPRC01000008">
    <property type="protein sequence ID" value="TIB81443.1"/>
    <property type="molecule type" value="Genomic_DNA"/>
</dbReference>
<dbReference type="Gene3D" id="3.30.420.40">
    <property type="match status" value="2"/>
</dbReference>
<accession>A0A4T0NZF3</accession>
<reference evidence="4 5" key="1">
    <citation type="submission" date="2019-03" db="EMBL/GenBank/DDBJ databases">
        <title>Sequencing 25 genomes of Wallemia mellicola.</title>
        <authorList>
            <person name="Gostincar C."/>
        </authorList>
    </citation>
    <scope>NUCLEOTIDE SEQUENCE [LARGE SCALE GENOMIC DNA]</scope>
    <source>
        <strain evidence="3 4">EXF-1262</strain>
        <strain evidence="2 5">EXF-6152</strain>
    </source>
</reference>
<proteinExistence type="predicted"/>
<dbReference type="Proteomes" id="UP000310685">
    <property type="component" value="Unassembled WGS sequence"/>
</dbReference>
<sequence>MENLFLAGDCGGTKARVVIGNHDKILARGEGGPCNLQTVGHSQAINVILEATFQAISRLPKEYQRFEYRDGQFSKQPFKAIWLALAGVNQASDAERFRPLVARVFAMVGLENQVKITNDTDLLASPALKHDDTNAAIALIAGTGTNGMAFRKTENKDLERVGISRGWGYLLCDEGSAFWVGRLAIRSLLAYEDFRGNSKLYSTSTAITHLQLHKDLMKQLKVDSPADLINKTYVDHSSGESSFTVSESNRKVWIAEASRIVCNYAFAQDISKNIIDDIINDALIGIPGDPTSGTMNQTTHDDGSQVEALRIAAQAVCPLVHIVVRLLGDRTKLKPETTTLTVGGGVISNNGYRELLLRALDTHFGIRFKHVQVVSDAEGEGVQALAAQYKPSARVTKITIQTPPQSPSKRNSLNTQISPTSPALSFAATTRA</sequence>
<evidence type="ECO:0000313" key="3">
    <source>
        <dbReference type="EMBL" id="TIC03090.1"/>
    </source>
</evidence>
<dbReference type="InterPro" id="IPR043129">
    <property type="entry name" value="ATPase_NBD"/>
</dbReference>
<name>A0A4T0NZF3_9BASI</name>
<dbReference type="InterPro" id="IPR052519">
    <property type="entry name" value="Euk-type_GlcNAc_Kinase"/>
</dbReference>
<dbReference type="SUPFAM" id="SSF53067">
    <property type="entry name" value="Actin-like ATPase domain"/>
    <property type="match status" value="2"/>
</dbReference>
<dbReference type="AlphaFoldDB" id="A0A4T0NZF3"/>
<evidence type="ECO:0000256" key="1">
    <source>
        <dbReference type="SAM" id="MobiDB-lite"/>
    </source>
</evidence>
<dbReference type="EMBL" id="SPRH01000008">
    <property type="protein sequence ID" value="TIC03090.1"/>
    <property type="molecule type" value="Genomic_DNA"/>
</dbReference>
<evidence type="ECO:0000313" key="4">
    <source>
        <dbReference type="Proteomes" id="UP000307169"/>
    </source>
</evidence>
<evidence type="ECO:0000313" key="5">
    <source>
        <dbReference type="Proteomes" id="UP000310685"/>
    </source>
</evidence>
<organism evidence="3 4">
    <name type="scientific">Wallemia mellicola</name>
    <dbReference type="NCBI Taxonomy" id="1708541"/>
    <lineage>
        <taxon>Eukaryota</taxon>
        <taxon>Fungi</taxon>
        <taxon>Dikarya</taxon>
        <taxon>Basidiomycota</taxon>
        <taxon>Wallemiomycotina</taxon>
        <taxon>Wallemiomycetes</taxon>
        <taxon>Wallemiales</taxon>
        <taxon>Wallemiaceae</taxon>
        <taxon>Wallemia</taxon>
    </lineage>
</organism>
<comment type="caution">
    <text evidence="3">The sequence shown here is derived from an EMBL/GenBank/DDBJ whole genome shotgun (WGS) entry which is preliminary data.</text>
</comment>
<feature type="region of interest" description="Disordered" evidence="1">
    <location>
        <begin position="401"/>
        <end position="432"/>
    </location>
</feature>
<protein>
    <recommendedName>
        <fullName evidence="6">N-acetylglucosamine kinase</fullName>
    </recommendedName>
</protein>
<gene>
    <name evidence="3" type="ORF">E3Q17_01115</name>
    <name evidence="2" type="ORF">E3Q22_01200</name>
</gene>
<dbReference type="PANTHER" id="PTHR43190">
    <property type="entry name" value="N-ACETYL-D-GLUCOSAMINE KINASE"/>
    <property type="match status" value="1"/>
</dbReference>